<organism evidence="2 3">
    <name type="scientific">Desulfolithobacter dissulfuricans</name>
    <dbReference type="NCBI Taxonomy" id="2795293"/>
    <lineage>
        <taxon>Bacteria</taxon>
        <taxon>Pseudomonadati</taxon>
        <taxon>Thermodesulfobacteriota</taxon>
        <taxon>Desulfobulbia</taxon>
        <taxon>Desulfobulbales</taxon>
        <taxon>Desulfobulbaceae</taxon>
        <taxon>Desulfolithobacter</taxon>
    </lineage>
</organism>
<accession>A0A915U0J3</accession>
<dbReference type="AlphaFoldDB" id="A0A915U0J3"/>
<dbReference type="InterPro" id="IPR007539">
    <property type="entry name" value="DUF551"/>
</dbReference>
<protein>
    <recommendedName>
        <fullName evidence="1">DUF551 domain-containing protein</fullName>
    </recommendedName>
</protein>
<evidence type="ECO:0000313" key="2">
    <source>
        <dbReference type="EMBL" id="BCO09243.1"/>
    </source>
</evidence>
<name>A0A915U0J3_9BACT</name>
<dbReference type="EMBL" id="AP024233">
    <property type="protein sequence ID" value="BCO09243.1"/>
    <property type="molecule type" value="Genomic_DNA"/>
</dbReference>
<sequence length="90" mass="10447">MCNCPRDSRRAINSMAEQRKRDQGCWIAVNDRLPLPYVDVLVALHSPEGQIVDLGYRNRKGVWFYADINREKILAAVAYWHPLPDPPRWG</sequence>
<dbReference type="Pfam" id="PF04448">
    <property type="entry name" value="DUF551"/>
    <property type="match status" value="1"/>
</dbReference>
<dbReference type="KEGG" id="ddu:GF1_16190"/>
<keyword evidence="3" id="KW-1185">Reference proteome</keyword>
<reference evidence="2" key="1">
    <citation type="submission" date="2020-12" db="EMBL/GenBank/DDBJ databases">
        <title>Desulfobium dissulfuricans gen. nov., sp. nov., a novel mesophilic, sulfate-reducing bacterium isolated from a deep-sea hydrothermal vent.</title>
        <authorList>
            <person name="Hashimoto Y."/>
            <person name="Tame A."/>
            <person name="Sawayama S."/>
            <person name="Miyazaki J."/>
            <person name="Takai K."/>
            <person name="Nakagawa S."/>
        </authorList>
    </citation>
    <scope>NUCLEOTIDE SEQUENCE</scope>
    <source>
        <strain evidence="2">GF1</strain>
    </source>
</reference>
<feature type="domain" description="DUF551" evidence="1">
    <location>
        <begin position="25"/>
        <end position="87"/>
    </location>
</feature>
<gene>
    <name evidence="2" type="ORF">GF1_16190</name>
</gene>
<evidence type="ECO:0000259" key="1">
    <source>
        <dbReference type="Pfam" id="PF04448"/>
    </source>
</evidence>
<dbReference type="Proteomes" id="UP001063350">
    <property type="component" value="Chromosome"/>
</dbReference>
<evidence type="ECO:0000313" key="3">
    <source>
        <dbReference type="Proteomes" id="UP001063350"/>
    </source>
</evidence>
<proteinExistence type="predicted"/>